<dbReference type="GeneID" id="14874075"/>
<dbReference type="KEGG" id="dfa:DFA_01809"/>
<accession>F4PUW1</accession>
<protein>
    <submittedName>
        <fullName evidence="1">Uncharacterized protein</fullName>
    </submittedName>
</protein>
<evidence type="ECO:0000313" key="2">
    <source>
        <dbReference type="Proteomes" id="UP000007797"/>
    </source>
</evidence>
<dbReference type="AlphaFoldDB" id="F4PUW1"/>
<dbReference type="RefSeq" id="XP_004359774.1">
    <property type="nucleotide sequence ID" value="XM_004359717.1"/>
</dbReference>
<organism evidence="1 2">
    <name type="scientific">Cavenderia fasciculata</name>
    <name type="common">Slime mold</name>
    <name type="synonym">Dictyostelium fasciculatum</name>
    <dbReference type="NCBI Taxonomy" id="261658"/>
    <lineage>
        <taxon>Eukaryota</taxon>
        <taxon>Amoebozoa</taxon>
        <taxon>Evosea</taxon>
        <taxon>Eumycetozoa</taxon>
        <taxon>Dictyostelia</taxon>
        <taxon>Acytosteliales</taxon>
        <taxon>Cavenderiaceae</taxon>
        <taxon>Cavenderia</taxon>
    </lineage>
</organism>
<dbReference type="EMBL" id="GL883010">
    <property type="protein sequence ID" value="EGG21923.1"/>
    <property type="molecule type" value="Genomic_DNA"/>
</dbReference>
<keyword evidence="2" id="KW-1185">Reference proteome</keyword>
<reference evidence="2" key="1">
    <citation type="journal article" date="2011" name="Genome Res.">
        <title>Phylogeny-wide analysis of social amoeba genomes highlights ancient origins for complex intercellular communication.</title>
        <authorList>
            <person name="Heidel A.J."/>
            <person name="Lawal H.M."/>
            <person name="Felder M."/>
            <person name="Schilde C."/>
            <person name="Helps N.R."/>
            <person name="Tunggal B."/>
            <person name="Rivero F."/>
            <person name="John U."/>
            <person name="Schleicher M."/>
            <person name="Eichinger L."/>
            <person name="Platzer M."/>
            <person name="Noegel A.A."/>
            <person name="Schaap P."/>
            <person name="Gloeckner G."/>
        </authorList>
    </citation>
    <scope>NUCLEOTIDE SEQUENCE [LARGE SCALE GENOMIC DNA]</scope>
    <source>
        <strain evidence="2">SH3</strain>
    </source>
</reference>
<dbReference type="Proteomes" id="UP000007797">
    <property type="component" value="Unassembled WGS sequence"/>
</dbReference>
<proteinExistence type="predicted"/>
<sequence length="194" mass="21289">MSSAYSLKLEFSQAALTALNSASEKVCVVWLTFKPFPHNTIDWAEAYGIYASSTSVQHGATINRLSTLKAVSKTHQYPFNESGFFDGPNQTHVKSYGLINNYNEPLTFGLTQTAMVNGHQVDSELNAVTVLHNQSAEFTPIVTLSVYVAASFNNGSVISDISSNTLVLTYTSDTHKNIYYDDVQNCFVEGNLPL</sequence>
<evidence type="ECO:0000313" key="1">
    <source>
        <dbReference type="EMBL" id="EGG21923.1"/>
    </source>
</evidence>
<gene>
    <name evidence="1" type="ORF">DFA_01809</name>
</gene>
<name>F4PUW1_CACFS</name>